<dbReference type="InterPro" id="IPR012312">
    <property type="entry name" value="Hemerythrin-like"/>
</dbReference>
<dbReference type="InterPro" id="IPR018720">
    <property type="entry name" value="DUF2249"/>
</dbReference>
<reference evidence="4" key="1">
    <citation type="submission" date="2016-06" db="EMBL/GenBank/DDBJ databases">
        <authorList>
            <person name="Varghese N."/>
            <person name="Submissions Spin"/>
        </authorList>
    </citation>
    <scope>NUCLEOTIDE SEQUENCE [LARGE SCALE GENOMIC DNA]</scope>
    <source>
        <strain evidence="4">DSM 45161</strain>
    </source>
</reference>
<dbReference type="AlphaFoldDB" id="A0A1C5GTS0"/>
<dbReference type="Gene3D" id="1.20.120.520">
    <property type="entry name" value="nmb1532 protein domain like"/>
    <property type="match status" value="1"/>
</dbReference>
<gene>
    <name evidence="3" type="ORF">GA0070614_0365</name>
</gene>
<dbReference type="OrthoDB" id="8451629at2"/>
<feature type="domain" description="Hemerythrin-like" evidence="1">
    <location>
        <begin position="14"/>
        <end position="138"/>
    </location>
</feature>
<dbReference type="Pfam" id="PF01814">
    <property type="entry name" value="Hemerythrin"/>
    <property type="match status" value="1"/>
</dbReference>
<protein>
    <submittedName>
        <fullName evidence="3">Uncharacterized conserved protein, DUF2249 family</fullName>
    </submittedName>
</protein>
<evidence type="ECO:0000313" key="4">
    <source>
        <dbReference type="Proteomes" id="UP000198215"/>
    </source>
</evidence>
<dbReference type="Proteomes" id="UP000198215">
    <property type="component" value="Chromosome I"/>
</dbReference>
<dbReference type="EMBL" id="LT607753">
    <property type="protein sequence ID" value="SCG37164.1"/>
    <property type="molecule type" value="Genomic_DNA"/>
</dbReference>
<dbReference type="Pfam" id="PF10006">
    <property type="entry name" value="DUF2249"/>
    <property type="match status" value="1"/>
</dbReference>
<name>A0A1C5GTS0_9ACTN</name>
<organism evidence="3 4">
    <name type="scientific">Micromonospora coxensis</name>
    <dbReference type="NCBI Taxonomy" id="356852"/>
    <lineage>
        <taxon>Bacteria</taxon>
        <taxon>Bacillati</taxon>
        <taxon>Actinomycetota</taxon>
        <taxon>Actinomycetes</taxon>
        <taxon>Micromonosporales</taxon>
        <taxon>Micromonosporaceae</taxon>
        <taxon>Micromonospora</taxon>
    </lineage>
</organism>
<sequence length="270" mass="28097">MSASRSPADQQAAQAVVRHHAQLAADLDRHVADLLDAADRGDAAGALRHRDALLGWLRDELLPHAYAEEGSLYAAAGDRPEAALLVRGMLDEHRAITGLVAELETAHRPVRLAAAARALAALFAVHLAKENELIVPVLVDAADVSLATLLEGMHDLLGSSDESGKGGCGGGGGGCGCGGDQAPADAPAPTLSIDPRLDVRTLPHGQRHARVLAALDALPAGGALVLVAPHAPRPLLAEIEARYRGGMSTEWLQDGPDVWQVRLSRQPVAV</sequence>
<feature type="domain" description="DUF2249" evidence="2">
    <location>
        <begin position="197"/>
        <end position="264"/>
    </location>
</feature>
<proteinExistence type="predicted"/>
<evidence type="ECO:0000259" key="2">
    <source>
        <dbReference type="Pfam" id="PF10006"/>
    </source>
</evidence>
<evidence type="ECO:0000313" key="3">
    <source>
        <dbReference type="EMBL" id="SCG37164.1"/>
    </source>
</evidence>
<dbReference type="RefSeq" id="WP_088974348.1">
    <property type="nucleotide sequence ID" value="NZ_LT607753.1"/>
</dbReference>
<accession>A0A1C5GTS0</accession>
<keyword evidence="4" id="KW-1185">Reference proteome</keyword>
<evidence type="ECO:0000259" key="1">
    <source>
        <dbReference type="Pfam" id="PF01814"/>
    </source>
</evidence>